<dbReference type="AlphaFoldDB" id="A0A0E9QDH6"/>
<name>A0A0E9QDH6_ANGAN</name>
<proteinExistence type="predicted"/>
<sequence length="30" mass="3457">MICNLAENTTLTNWSQYTVSRGAKRKSRLN</sequence>
<dbReference type="EMBL" id="GBXM01093753">
    <property type="protein sequence ID" value="JAH14824.1"/>
    <property type="molecule type" value="Transcribed_RNA"/>
</dbReference>
<reference evidence="1" key="1">
    <citation type="submission" date="2014-11" db="EMBL/GenBank/DDBJ databases">
        <authorList>
            <person name="Amaro Gonzalez C."/>
        </authorList>
    </citation>
    <scope>NUCLEOTIDE SEQUENCE</scope>
</reference>
<reference evidence="1" key="2">
    <citation type="journal article" date="2015" name="Fish Shellfish Immunol.">
        <title>Early steps in the European eel (Anguilla anguilla)-Vibrio vulnificus interaction in the gills: Role of the RtxA13 toxin.</title>
        <authorList>
            <person name="Callol A."/>
            <person name="Pajuelo D."/>
            <person name="Ebbesson L."/>
            <person name="Teles M."/>
            <person name="MacKenzie S."/>
            <person name="Amaro C."/>
        </authorList>
    </citation>
    <scope>NUCLEOTIDE SEQUENCE</scope>
</reference>
<protein>
    <submittedName>
        <fullName evidence="1">Uncharacterized protein</fullName>
    </submittedName>
</protein>
<accession>A0A0E9QDH6</accession>
<evidence type="ECO:0000313" key="1">
    <source>
        <dbReference type="EMBL" id="JAH14824.1"/>
    </source>
</evidence>
<organism evidence="1">
    <name type="scientific">Anguilla anguilla</name>
    <name type="common">European freshwater eel</name>
    <name type="synonym">Muraena anguilla</name>
    <dbReference type="NCBI Taxonomy" id="7936"/>
    <lineage>
        <taxon>Eukaryota</taxon>
        <taxon>Metazoa</taxon>
        <taxon>Chordata</taxon>
        <taxon>Craniata</taxon>
        <taxon>Vertebrata</taxon>
        <taxon>Euteleostomi</taxon>
        <taxon>Actinopterygii</taxon>
        <taxon>Neopterygii</taxon>
        <taxon>Teleostei</taxon>
        <taxon>Anguilliformes</taxon>
        <taxon>Anguillidae</taxon>
        <taxon>Anguilla</taxon>
    </lineage>
</organism>